<dbReference type="Gene3D" id="3.30.70.560">
    <property type="entry name" value="7,8-Dihydro-6-hydroxymethylpterin-pyrophosphokinase HPPK"/>
    <property type="match status" value="1"/>
</dbReference>
<accession>A0A191ZK65</accession>
<evidence type="ECO:0000259" key="13">
    <source>
        <dbReference type="Pfam" id="PF01288"/>
    </source>
</evidence>
<dbReference type="InterPro" id="IPR000550">
    <property type="entry name" value="Hppk"/>
</dbReference>
<comment type="pathway">
    <text evidence="1">Cofactor biosynthesis; tetrahydrofolate biosynthesis; 2-amino-4-hydroxy-6-hydroxymethyl-7,8-dihydropteridine diphosphate from 7,8-dihydroneopterin triphosphate: step 4/4.</text>
</comment>
<evidence type="ECO:0000256" key="8">
    <source>
        <dbReference type="ARBA" id="ARBA00022840"/>
    </source>
</evidence>
<dbReference type="KEGG" id="haz:A9404_04485"/>
<evidence type="ECO:0000256" key="1">
    <source>
        <dbReference type="ARBA" id="ARBA00005051"/>
    </source>
</evidence>
<keyword evidence="5" id="KW-0808">Transferase</keyword>
<name>A0A191ZK65_9GAMM</name>
<reference evidence="14 15" key="1">
    <citation type="submission" date="2016-06" db="EMBL/GenBank/DDBJ databases">
        <title>Insight into the functional genes involving in sulfur oxidation in Pearl River water.</title>
        <authorList>
            <person name="Luo J."/>
            <person name="Tan X."/>
            <person name="Lin W."/>
        </authorList>
    </citation>
    <scope>NUCLEOTIDE SEQUENCE [LARGE SCALE GENOMIC DNA]</scope>
    <source>
        <strain evidence="14 15">LS2</strain>
    </source>
</reference>
<organism evidence="14 15">
    <name type="scientific">Halothiobacillus diazotrophicus</name>
    <dbReference type="NCBI Taxonomy" id="1860122"/>
    <lineage>
        <taxon>Bacteria</taxon>
        <taxon>Pseudomonadati</taxon>
        <taxon>Pseudomonadota</taxon>
        <taxon>Gammaproteobacteria</taxon>
        <taxon>Chromatiales</taxon>
        <taxon>Halothiobacillaceae</taxon>
        <taxon>Halothiobacillus</taxon>
    </lineage>
</organism>
<dbReference type="PANTHER" id="PTHR43071:SF1">
    <property type="entry name" value="2-AMINO-4-HYDROXY-6-HYDROXYMETHYLDIHYDROPTERIDINE PYROPHOSPHOKINASE"/>
    <property type="match status" value="1"/>
</dbReference>
<evidence type="ECO:0000256" key="5">
    <source>
        <dbReference type="ARBA" id="ARBA00022679"/>
    </source>
</evidence>
<keyword evidence="9" id="KW-0289">Folate biosynthesis</keyword>
<dbReference type="SUPFAM" id="SSF55083">
    <property type="entry name" value="6-hydroxymethyl-7,8-dihydropterin pyrophosphokinase, HPPK"/>
    <property type="match status" value="1"/>
</dbReference>
<evidence type="ECO:0000313" key="15">
    <source>
        <dbReference type="Proteomes" id="UP000078596"/>
    </source>
</evidence>
<dbReference type="OrthoDB" id="9808041at2"/>
<dbReference type="GO" id="GO:0046656">
    <property type="term" value="P:folic acid biosynthetic process"/>
    <property type="evidence" value="ECO:0007669"/>
    <property type="project" value="UniProtKB-KW"/>
</dbReference>
<protein>
    <recommendedName>
        <fullName evidence="4">2-amino-4-hydroxy-6-hydroxymethyldihydropteridine pyrophosphokinase</fullName>
        <ecNumber evidence="3">2.7.6.3</ecNumber>
    </recommendedName>
    <alternativeName>
        <fullName evidence="11">6-hydroxymethyl-7,8-dihydropterin pyrophosphokinase</fullName>
    </alternativeName>
    <alternativeName>
        <fullName evidence="12">7,8-dihydro-6-hydroxymethylpterin-pyrophosphokinase</fullName>
    </alternativeName>
</protein>
<dbReference type="InterPro" id="IPR035907">
    <property type="entry name" value="Hppk_sf"/>
</dbReference>
<dbReference type="EC" id="2.7.6.3" evidence="3"/>
<sequence length="168" mass="18137">MKPDEVVSTIALGSNLGHPVEQLGRALQALDCLPQTSVLKRSKLYANPPMGPQDQPDYVNAVALLVTRLSPGELLGALKALEQAAGRYATRYWGERVLDLDILTYGDQTIDQPDLTVPHPGIAERRFVLEPWAEIAPEAALPDGRRIVDLLAAAPVHALRVIPDAHGG</sequence>
<dbReference type="STRING" id="1860122.A9404_04485"/>
<evidence type="ECO:0000256" key="6">
    <source>
        <dbReference type="ARBA" id="ARBA00022741"/>
    </source>
</evidence>
<keyword evidence="15" id="KW-1185">Reference proteome</keyword>
<dbReference type="GO" id="GO:0046654">
    <property type="term" value="P:tetrahydrofolate biosynthetic process"/>
    <property type="evidence" value="ECO:0007669"/>
    <property type="project" value="UniProtKB-UniPathway"/>
</dbReference>
<dbReference type="CDD" id="cd00483">
    <property type="entry name" value="HPPK"/>
    <property type="match status" value="1"/>
</dbReference>
<dbReference type="NCBIfam" id="TIGR01498">
    <property type="entry name" value="folK"/>
    <property type="match status" value="1"/>
</dbReference>
<comment type="function">
    <text evidence="10">Catalyzes the transfer of pyrophosphate from adenosine triphosphate (ATP) to 6-hydroxymethyl-7,8-dihydropterin, an enzymatic step in folate biosynthesis pathway.</text>
</comment>
<gene>
    <name evidence="14" type="ORF">A9404_04485</name>
</gene>
<evidence type="ECO:0000256" key="3">
    <source>
        <dbReference type="ARBA" id="ARBA00013253"/>
    </source>
</evidence>
<evidence type="ECO:0000256" key="4">
    <source>
        <dbReference type="ARBA" id="ARBA00016218"/>
    </source>
</evidence>
<dbReference type="GO" id="GO:0005524">
    <property type="term" value="F:ATP binding"/>
    <property type="evidence" value="ECO:0007669"/>
    <property type="project" value="UniProtKB-KW"/>
</dbReference>
<dbReference type="AlphaFoldDB" id="A0A191ZK65"/>
<feature type="domain" description="7,8-dihydro-6-hydroxymethylpterin-pyrophosphokinase" evidence="13">
    <location>
        <begin position="10"/>
        <end position="137"/>
    </location>
</feature>
<dbReference type="GO" id="GO:0016301">
    <property type="term" value="F:kinase activity"/>
    <property type="evidence" value="ECO:0007669"/>
    <property type="project" value="UniProtKB-KW"/>
</dbReference>
<evidence type="ECO:0000256" key="10">
    <source>
        <dbReference type="ARBA" id="ARBA00029409"/>
    </source>
</evidence>
<dbReference type="UniPathway" id="UPA00077">
    <property type="reaction ID" value="UER00155"/>
</dbReference>
<dbReference type="Proteomes" id="UP000078596">
    <property type="component" value="Chromosome"/>
</dbReference>
<proteinExistence type="inferred from homology"/>
<evidence type="ECO:0000256" key="12">
    <source>
        <dbReference type="ARBA" id="ARBA00033413"/>
    </source>
</evidence>
<evidence type="ECO:0000256" key="7">
    <source>
        <dbReference type="ARBA" id="ARBA00022777"/>
    </source>
</evidence>
<dbReference type="PANTHER" id="PTHR43071">
    <property type="entry name" value="2-AMINO-4-HYDROXY-6-HYDROXYMETHYLDIHYDROPTERIDINE PYROPHOSPHOKINASE"/>
    <property type="match status" value="1"/>
</dbReference>
<evidence type="ECO:0000256" key="2">
    <source>
        <dbReference type="ARBA" id="ARBA00005810"/>
    </source>
</evidence>
<dbReference type="Pfam" id="PF01288">
    <property type="entry name" value="HPPK"/>
    <property type="match status" value="1"/>
</dbReference>
<keyword evidence="8" id="KW-0067">ATP-binding</keyword>
<dbReference type="GO" id="GO:0003848">
    <property type="term" value="F:2-amino-4-hydroxy-6-hydroxymethyldihydropteridine diphosphokinase activity"/>
    <property type="evidence" value="ECO:0007669"/>
    <property type="project" value="UniProtKB-EC"/>
</dbReference>
<evidence type="ECO:0000256" key="11">
    <source>
        <dbReference type="ARBA" id="ARBA00029766"/>
    </source>
</evidence>
<evidence type="ECO:0000313" key="14">
    <source>
        <dbReference type="EMBL" id="ANJ68279.1"/>
    </source>
</evidence>
<dbReference type="EMBL" id="CP016027">
    <property type="protein sequence ID" value="ANJ68279.1"/>
    <property type="molecule type" value="Genomic_DNA"/>
</dbReference>
<keyword evidence="6" id="KW-0547">Nucleotide-binding</keyword>
<comment type="similarity">
    <text evidence="2">Belongs to the HPPK family.</text>
</comment>
<keyword evidence="7 14" id="KW-0418">Kinase</keyword>
<evidence type="ECO:0000256" key="9">
    <source>
        <dbReference type="ARBA" id="ARBA00022909"/>
    </source>
</evidence>